<name>A0AA91IBD0_VARPD</name>
<evidence type="ECO:0000313" key="7">
    <source>
        <dbReference type="Proteomes" id="UP000077852"/>
    </source>
</evidence>
<keyword evidence="2" id="KW-0863">Zinc-finger</keyword>
<evidence type="ECO:0000256" key="4">
    <source>
        <dbReference type="PROSITE-ProRule" id="PRU00510"/>
    </source>
</evidence>
<dbReference type="SUPFAM" id="SSF109635">
    <property type="entry name" value="DnaK suppressor protein DksA, alpha-hairpin domain"/>
    <property type="match status" value="1"/>
</dbReference>
<proteinExistence type="predicted"/>
<evidence type="ECO:0000259" key="5">
    <source>
        <dbReference type="Pfam" id="PF01258"/>
    </source>
</evidence>
<gene>
    <name evidence="6" type="ORF">A3K87_14470</name>
</gene>
<dbReference type="Pfam" id="PF01258">
    <property type="entry name" value="zf-dskA_traR"/>
    <property type="match status" value="1"/>
</dbReference>
<dbReference type="EMBL" id="LVHG01000037">
    <property type="protein sequence ID" value="OAK64582.1"/>
    <property type="molecule type" value="Genomic_DNA"/>
</dbReference>
<evidence type="ECO:0000256" key="3">
    <source>
        <dbReference type="ARBA" id="ARBA00022833"/>
    </source>
</evidence>
<organism evidence="6 7">
    <name type="scientific">Variovorax paradoxus</name>
    <dbReference type="NCBI Taxonomy" id="34073"/>
    <lineage>
        <taxon>Bacteria</taxon>
        <taxon>Pseudomonadati</taxon>
        <taxon>Pseudomonadota</taxon>
        <taxon>Betaproteobacteria</taxon>
        <taxon>Burkholderiales</taxon>
        <taxon>Comamonadaceae</taxon>
        <taxon>Variovorax</taxon>
    </lineage>
</organism>
<dbReference type="Gene3D" id="1.20.120.910">
    <property type="entry name" value="DksA, coiled-coil domain"/>
    <property type="match status" value="1"/>
</dbReference>
<feature type="domain" description="Zinc finger DksA/TraR C4-type" evidence="5">
    <location>
        <begin position="85"/>
        <end position="119"/>
    </location>
</feature>
<accession>A0AA91IBD0</accession>
<comment type="caution">
    <text evidence="6">The sequence shown here is derived from an EMBL/GenBank/DDBJ whole genome shotgun (WGS) entry which is preliminary data.</text>
</comment>
<keyword evidence="3" id="KW-0862">Zinc</keyword>
<keyword evidence="1" id="KW-0479">Metal-binding</keyword>
<dbReference type="PANTHER" id="PTHR33823">
    <property type="entry name" value="RNA POLYMERASE-BINDING TRANSCRIPTION FACTOR DKSA-RELATED"/>
    <property type="match status" value="1"/>
</dbReference>
<dbReference type="InterPro" id="IPR020458">
    <property type="entry name" value="Znf_DskA_TraR_CS"/>
</dbReference>
<dbReference type="RefSeq" id="WP_081267710.1">
    <property type="nucleotide sequence ID" value="NZ_LVHG01000037.1"/>
</dbReference>
<protein>
    <submittedName>
        <fullName evidence="6">Molecular chaperone DnaK</fullName>
    </submittedName>
</protein>
<dbReference type="PANTHER" id="PTHR33823:SF4">
    <property type="entry name" value="GENERAL STRESS PROTEIN 16O"/>
    <property type="match status" value="1"/>
</dbReference>
<dbReference type="SUPFAM" id="SSF57716">
    <property type="entry name" value="Glucocorticoid receptor-like (DNA-binding domain)"/>
    <property type="match status" value="1"/>
</dbReference>
<reference evidence="6 7" key="1">
    <citation type="submission" date="2016-03" db="EMBL/GenBank/DDBJ databases">
        <title>Genome sequence of Variovorax paradoxus KB5.</title>
        <authorList>
            <person name="Jeong H."/>
            <person name="Hong C.E."/>
            <person name="Jo S.H."/>
            <person name="Park J.M."/>
        </authorList>
    </citation>
    <scope>NUCLEOTIDE SEQUENCE [LARGE SCALE GENOMIC DNA]</scope>
    <source>
        <strain evidence="6 7">KB5</strain>
    </source>
</reference>
<evidence type="ECO:0000313" key="6">
    <source>
        <dbReference type="EMBL" id="OAK64582.1"/>
    </source>
</evidence>
<evidence type="ECO:0000256" key="2">
    <source>
        <dbReference type="ARBA" id="ARBA00022771"/>
    </source>
</evidence>
<feature type="zinc finger region" description="dksA C4-type" evidence="4">
    <location>
        <begin position="90"/>
        <end position="114"/>
    </location>
</feature>
<dbReference type="PROSITE" id="PS01102">
    <property type="entry name" value="ZF_DKSA_1"/>
    <property type="match status" value="1"/>
</dbReference>
<sequence length="124" mass="13920">MRHLNASDRLAIRQQLDLLKEQVLEELRASAPSAHLISAEDAHDVKTHADEAEAERAADVYMAEVEVDYTRLEEIERALARMEDGRYGICEHCGVEIPRARLLAQPTAVRCTACQTAAEARHRT</sequence>
<dbReference type="InterPro" id="IPR000962">
    <property type="entry name" value="Znf_DskA_TraR"/>
</dbReference>
<dbReference type="PROSITE" id="PS51128">
    <property type="entry name" value="ZF_DKSA_2"/>
    <property type="match status" value="1"/>
</dbReference>
<dbReference type="Proteomes" id="UP000077852">
    <property type="component" value="Unassembled WGS sequence"/>
</dbReference>
<evidence type="ECO:0000256" key="1">
    <source>
        <dbReference type="ARBA" id="ARBA00022723"/>
    </source>
</evidence>
<dbReference type="InterPro" id="IPR037187">
    <property type="entry name" value="DnaK_N"/>
</dbReference>
<dbReference type="AlphaFoldDB" id="A0AA91IBD0"/>
<dbReference type="GO" id="GO:0008270">
    <property type="term" value="F:zinc ion binding"/>
    <property type="evidence" value="ECO:0007669"/>
    <property type="project" value="UniProtKB-KW"/>
</dbReference>